<gene>
    <name evidence="5" type="ORF">FRY97_12470</name>
</gene>
<feature type="domain" description="AMP-dependent synthetase/ligase" evidence="3">
    <location>
        <begin position="16"/>
        <end position="367"/>
    </location>
</feature>
<dbReference type="CDD" id="cd17631">
    <property type="entry name" value="FACL_FadD13-like"/>
    <property type="match status" value="1"/>
</dbReference>
<comment type="caution">
    <text evidence="5">The sequence shown here is derived from an EMBL/GenBank/DDBJ whole genome shotgun (WGS) entry which is preliminary data.</text>
</comment>
<reference evidence="5 6" key="1">
    <citation type="submission" date="2019-08" db="EMBL/GenBank/DDBJ databases">
        <title>Genome of Phaeodactylibacter luteus.</title>
        <authorList>
            <person name="Bowman J.P."/>
        </authorList>
    </citation>
    <scope>NUCLEOTIDE SEQUENCE [LARGE SCALE GENOMIC DNA]</scope>
    <source>
        <strain evidence="5 6">KCTC 42180</strain>
    </source>
</reference>
<dbReference type="Gene3D" id="3.40.50.12780">
    <property type="entry name" value="N-terminal domain of ligase-like"/>
    <property type="match status" value="1"/>
</dbReference>
<evidence type="ECO:0000256" key="1">
    <source>
        <dbReference type="ARBA" id="ARBA00006432"/>
    </source>
</evidence>
<dbReference type="GO" id="GO:0031956">
    <property type="term" value="F:medium-chain fatty acid-CoA ligase activity"/>
    <property type="evidence" value="ECO:0007669"/>
    <property type="project" value="TreeGrafter"/>
</dbReference>
<dbReference type="OrthoDB" id="9778383at2"/>
<dbReference type="Pfam" id="PF13193">
    <property type="entry name" value="AMP-binding_C"/>
    <property type="match status" value="1"/>
</dbReference>
<evidence type="ECO:0000259" key="3">
    <source>
        <dbReference type="Pfam" id="PF00501"/>
    </source>
</evidence>
<dbReference type="FunFam" id="3.30.300.30:FF:000008">
    <property type="entry name" value="2,3-dihydroxybenzoate-AMP ligase"/>
    <property type="match status" value="1"/>
</dbReference>
<dbReference type="AlphaFoldDB" id="A0A5C6RMB5"/>
<dbReference type="PROSITE" id="PS00455">
    <property type="entry name" value="AMP_BINDING"/>
    <property type="match status" value="1"/>
</dbReference>
<dbReference type="InterPro" id="IPR020845">
    <property type="entry name" value="AMP-binding_CS"/>
</dbReference>
<evidence type="ECO:0000259" key="4">
    <source>
        <dbReference type="Pfam" id="PF13193"/>
    </source>
</evidence>
<dbReference type="GO" id="GO:0006631">
    <property type="term" value="P:fatty acid metabolic process"/>
    <property type="evidence" value="ECO:0007669"/>
    <property type="project" value="TreeGrafter"/>
</dbReference>
<name>A0A5C6RMB5_9BACT</name>
<protein>
    <submittedName>
        <fullName evidence="5">Long-chain fatty acid--CoA ligase</fullName>
    </submittedName>
</protein>
<dbReference type="InterPro" id="IPR025110">
    <property type="entry name" value="AMP-bd_C"/>
</dbReference>
<dbReference type="SUPFAM" id="SSF56801">
    <property type="entry name" value="Acetyl-CoA synthetase-like"/>
    <property type="match status" value="1"/>
</dbReference>
<dbReference type="Pfam" id="PF00501">
    <property type="entry name" value="AMP-binding"/>
    <property type="match status" value="1"/>
</dbReference>
<keyword evidence="6" id="KW-1185">Reference proteome</keyword>
<comment type="similarity">
    <text evidence="1">Belongs to the ATP-dependent AMP-binding enzyme family.</text>
</comment>
<dbReference type="PANTHER" id="PTHR43201:SF5">
    <property type="entry name" value="MEDIUM-CHAIN ACYL-COA LIGASE ACSF2, MITOCHONDRIAL"/>
    <property type="match status" value="1"/>
</dbReference>
<feature type="domain" description="AMP-binding enzyme C-terminal" evidence="4">
    <location>
        <begin position="417"/>
        <end position="492"/>
    </location>
</feature>
<evidence type="ECO:0000313" key="6">
    <source>
        <dbReference type="Proteomes" id="UP000321580"/>
    </source>
</evidence>
<dbReference type="InterPro" id="IPR042099">
    <property type="entry name" value="ANL_N_sf"/>
</dbReference>
<dbReference type="RefSeq" id="WP_147167872.1">
    <property type="nucleotide sequence ID" value="NZ_VOOR01000024.1"/>
</dbReference>
<organism evidence="5 6">
    <name type="scientific">Phaeodactylibacter luteus</name>
    <dbReference type="NCBI Taxonomy" id="1564516"/>
    <lineage>
        <taxon>Bacteria</taxon>
        <taxon>Pseudomonadati</taxon>
        <taxon>Bacteroidota</taxon>
        <taxon>Saprospiria</taxon>
        <taxon>Saprospirales</taxon>
        <taxon>Haliscomenobacteraceae</taxon>
        <taxon>Phaeodactylibacter</taxon>
    </lineage>
</organism>
<accession>A0A5C6RMB5</accession>
<dbReference type="Proteomes" id="UP000321580">
    <property type="component" value="Unassembled WGS sequence"/>
</dbReference>
<keyword evidence="2 5" id="KW-0436">Ligase</keyword>
<dbReference type="InterPro" id="IPR045851">
    <property type="entry name" value="AMP-bd_C_sf"/>
</dbReference>
<dbReference type="EMBL" id="VOOR01000024">
    <property type="protein sequence ID" value="TXB62770.1"/>
    <property type="molecule type" value="Genomic_DNA"/>
</dbReference>
<sequence length="502" mass="55420">MIQPQQDWIRKWGVYSPGKVAVAEAGTGRSLTYGELDRIGDALCHHLQSAYEVEKGSRIAVLAENCLEYIALFVAVQRMGCTLVPLNYRLASAEFDYLLKDASPGLAICEAKFEASLKAAPAFAQLPHYWPLSELSAFCEERRGYNGPAFPLQPVEEAHPAFILYTSGTTGFPKGAMYTHKMLFWNSINTAMSLIVTAESRTINVMPPFHTGGWNVLLTPFLHHGAYVLLMRKFDPSAVLQLLQEERATLFMGVPTMLKMIAELPAFQKAVFPDLHYLIVGGEPMPIPLIEQWDERGVAVRQGYGMTEVGPNLTSLHQDDAIRKKGSIGRPNFYVQIRIVDDKGVEVAAGEPGELWLKGPMVTPGYWRKPEATAKAVHQGWFATGDMVIQDKEGYLFVVDRIKNMYISGGENVYPAEVERVLRSHPAVAEAAVLGVPDQQWGEAGCAFVARAEGQACSAGELQAHCRAHLAKFKVPRDFRFVAELPKTDTGKIDRGGLKGLL</sequence>
<evidence type="ECO:0000256" key="2">
    <source>
        <dbReference type="ARBA" id="ARBA00022598"/>
    </source>
</evidence>
<dbReference type="Gene3D" id="3.30.300.30">
    <property type="match status" value="1"/>
</dbReference>
<dbReference type="InterPro" id="IPR000873">
    <property type="entry name" value="AMP-dep_synth/lig_dom"/>
</dbReference>
<dbReference type="PANTHER" id="PTHR43201">
    <property type="entry name" value="ACYL-COA SYNTHETASE"/>
    <property type="match status" value="1"/>
</dbReference>
<proteinExistence type="inferred from homology"/>
<evidence type="ECO:0000313" key="5">
    <source>
        <dbReference type="EMBL" id="TXB62770.1"/>
    </source>
</evidence>